<dbReference type="InterPro" id="IPR036942">
    <property type="entry name" value="Beta-barrel_TonB_sf"/>
</dbReference>
<dbReference type="Proteomes" id="UP001501671">
    <property type="component" value="Unassembled WGS sequence"/>
</dbReference>
<keyword evidence="12 19" id="KW-0675">Receptor</keyword>
<evidence type="ECO:0000313" key="19">
    <source>
        <dbReference type="EMBL" id="GAA4324913.1"/>
    </source>
</evidence>
<feature type="signal peptide" evidence="16">
    <location>
        <begin position="1"/>
        <end position="40"/>
    </location>
</feature>
<dbReference type="RefSeq" id="WP_345246333.1">
    <property type="nucleotide sequence ID" value="NZ_BAABFO010000002.1"/>
</dbReference>
<dbReference type="EMBL" id="BAABFO010000002">
    <property type="protein sequence ID" value="GAA4324913.1"/>
    <property type="molecule type" value="Genomic_DNA"/>
</dbReference>
<dbReference type="CDD" id="cd01347">
    <property type="entry name" value="ligand_gated_channel"/>
    <property type="match status" value="1"/>
</dbReference>
<name>A0ABP8GJ30_9BURK</name>
<dbReference type="Pfam" id="PF00593">
    <property type="entry name" value="TonB_dep_Rec_b-barrel"/>
    <property type="match status" value="1"/>
</dbReference>
<dbReference type="PROSITE" id="PS52016">
    <property type="entry name" value="TONB_DEPENDENT_REC_3"/>
    <property type="match status" value="1"/>
</dbReference>
<dbReference type="InterPro" id="IPR037066">
    <property type="entry name" value="Plug_dom_sf"/>
</dbReference>
<comment type="similarity">
    <text evidence="2 14 15">Belongs to the TonB-dependent receptor family.</text>
</comment>
<dbReference type="NCBIfam" id="TIGR01783">
    <property type="entry name" value="TonB-siderophor"/>
    <property type="match status" value="1"/>
</dbReference>
<keyword evidence="11 14" id="KW-0472">Membrane</keyword>
<evidence type="ECO:0000256" key="3">
    <source>
        <dbReference type="ARBA" id="ARBA00022448"/>
    </source>
</evidence>
<evidence type="ECO:0000256" key="7">
    <source>
        <dbReference type="ARBA" id="ARBA00022729"/>
    </source>
</evidence>
<organism evidence="19 20">
    <name type="scientific">Pigmentiphaga soli</name>
    <dbReference type="NCBI Taxonomy" id="1007095"/>
    <lineage>
        <taxon>Bacteria</taxon>
        <taxon>Pseudomonadati</taxon>
        <taxon>Pseudomonadota</taxon>
        <taxon>Betaproteobacteria</taxon>
        <taxon>Burkholderiales</taxon>
        <taxon>Alcaligenaceae</taxon>
        <taxon>Pigmentiphaga</taxon>
    </lineage>
</organism>
<dbReference type="SUPFAM" id="SSF56935">
    <property type="entry name" value="Porins"/>
    <property type="match status" value="1"/>
</dbReference>
<reference evidence="20" key="1">
    <citation type="journal article" date="2019" name="Int. J. Syst. Evol. Microbiol.">
        <title>The Global Catalogue of Microorganisms (GCM) 10K type strain sequencing project: providing services to taxonomists for standard genome sequencing and annotation.</title>
        <authorList>
            <consortium name="The Broad Institute Genomics Platform"/>
            <consortium name="The Broad Institute Genome Sequencing Center for Infectious Disease"/>
            <person name="Wu L."/>
            <person name="Ma J."/>
        </authorList>
    </citation>
    <scope>NUCLEOTIDE SEQUENCE [LARGE SCALE GENOMIC DNA]</scope>
    <source>
        <strain evidence="20">JCM 17666</strain>
    </source>
</reference>
<keyword evidence="8" id="KW-0408">Iron</keyword>
<keyword evidence="5" id="KW-0410">Iron transport</keyword>
<keyword evidence="6 14" id="KW-0812">Transmembrane</keyword>
<dbReference type="Pfam" id="PF07715">
    <property type="entry name" value="Plug"/>
    <property type="match status" value="1"/>
</dbReference>
<evidence type="ECO:0000256" key="15">
    <source>
        <dbReference type="RuleBase" id="RU003357"/>
    </source>
</evidence>
<feature type="domain" description="TonB-dependent receptor plug" evidence="18">
    <location>
        <begin position="81"/>
        <end position="181"/>
    </location>
</feature>
<dbReference type="InterPro" id="IPR039426">
    <property type="entry name" value="TonB-dep_rcpt-like"/>
</dbReference>
<comment type="subcellular location">
    <subcellularLocation>
        <location evidence="1 14">Cell outer membrane</location>
        <topology evidence="1 14">Multi-pass membrane protein</topology>
    </subcellularLocation>
</comment>
<keyword evidence="7 16" id="KW-0732">Signal</keyword>
<evidence type="ECO:0000256" key="2">
    <source>
        <dbReference type="ARBA" id="ARBA00009810"/>
    </source>
</evidence>
<accession>A0ABP8GJ30</accession>
<evidence type="ECO:0000313" key="20">
    <source>
        <dbReference type="Proteomes" id="UP001501671"/>
    </source>
</evidence>
<keyword evidence="3 14" id="KW-0813">Transport</keyword>
<dbReference type="Gene3D" id="2.40.170.20">
    <property type="entry name" value="TonB-dependent receptor, beta-barrel domain"/>
    <property type="match status" value="1"/>
</dbReference>
<evidence type="ECO:0000256" key="1">
    <source>
        <dbReference type="ARBA" id="ARBA00004571"/>
    </source>
</evidence>
<dbReference type="InterPro" id="IPR012910">
    <property type="entry name" value="Plug_dom"/>
</dbReference>
<evidence type="ECO:0000256" key="12">
    <source>
        <dbReference type="ARBA" id="ARBA00023170"/>
    </source>
</evidence>
<dbReference type="NCBIfam" id="NF007349">
    <property type="entry name" value="PRK09840.1"/>
    <property type="match status" value="1"/>
</dbReference>
<comment type="caution">
    <text evidence="19">The sequence shown here is derived from an EMBL/GenBank/DDBJ whole genome shotgun (WGS) entry which is preliminary data.</text>
</comment>
<evidence type="ECO:0000256" key="4">
    <source>
        <dbReference type="ARBA" id="ARBA00022452"/>
    </source>
</evidence>
<dbReference type="PANTHER" id="PTHR32552">
    <property type="entry name" value="FERRICHROME IRON RECEPTOR-RELATED"/>
    <property type="match status" value="1"/>
</dbReference>
<protein>
    <submittedName>
        <fullName evidence="19">Catecholate siderophore receptor Fiu</fullName>
    </submittedName>
</protein>
<evidence type="ECO:0000256" key="10">
    <source>
        <dbReference type="ARBA" id="ARBA00023077"/>
    </source>
</evidence>
<keyword evidence="13 14" id="KW-0998">Cell outer membrane</keyword>
<keyword evidence="9" id="KW-0406">Ion transport</keyword>
<evidence type="ECO:0000259" key="18">
    <source>
        <dbReference type="Pfam" id="PF07715"/>
    </source>
</evidence>
<keyword evidence="20" id="KW-1185">Reference proteome</keyword>
<evidence type="ECO:0000256" key="11">
    <source>
        <dbReference type="ARBA" id="ARBA00023136"/>
    </source>
</evidence>
<evidence type="ECO:0000256" key="16">
    <source>
        <dbReference type="SAM" id="SignalP"/>
    </source>
</evidence>
<evidence type="ECO:0000256" key="8">
    <source>
        <dbReference type="ARBA" id="ARBA00023004"/>
    </source>
</evidence>
<keyword evidence="4 14" id="KW-1134">Transmembrane beta strand</keyword>
<evidence type="ECO:0000256" key="14">
    <source>
        <dbReference type="PROSITE-ProRule" id="PRU01360"/>
    </source>
</evidence>
<evidence type="ECO:0000259" key="17">
    <source>
        <dbReference type="Pfam" id="PF00593"/>
    </source>
</evidence>
<dbReference type="InterPro" id="IPR010105">
    <property type="entry name" value="TonB_sidphr_rcpt"/>
</dbReference>
<dbReference type="Gene3D" id="2.170.130.10">
    <property type="entry name" value="TonB-dependent receptor, plug domain"/>
    <property type="match status" value="1"/>
</dbReference>
<evidence type="ECO:0000256" key="5">
    <source>
        <dbReference type="ARBA" id="ARBA00022496"/>
    </source>
</evidence>
<proteinExistence type="inferred from homology"/>
<dbReference type="InterPro" id="IPR000531">
    <property type="entry name" value="Beta-barrel_TonB"/>
</dbReference>
<sequence length="765" mass="82375">MSSHIKSRKHPVAGSMRTQTSLATSAALAAGLALSLPAGAQTTPPATAASPTLPAVRVEGQAASEGYKVDQLSSPKFTQPLVDTTQTITVIPQEVIRQQQATTLTEAMRNVAGAGTFFAGENGNTSVGDAIFMRGINTSNSIYVDGIRDTATVYRDMFNIESVEVVKGPSGSDFGRSAPSGSINLATKKPHLENSFDATGSLGTDSYLRGTIDWNRQLGETSAMRLNVMGHKADVPGRDKVDNERWGVAPSLAFGLNTPTTVYLDYVHVKQNNTPDGGIATLGMGLQGKKIDQFPWLASAPKVDSSNFYGTASDHDDSTTDMLTARIEHKLSADTTIRNITRWAQTKQNYLLTAFMYSPEPGRNGSAPSLTYNPANPTDYSQWFMARSPLNFRDSDNQIITNQTNLTSKFATGSLKHTVSAGFELIREEQTLYNHTGSAPAVNVYNPNSNVFAVDNGSINSNKGKTDTIAAYAFDTVELTDRVQVNGGLRVDHYKTEYSGYSSATATAPVDLKTSDTLFTWKLGALYRLAPNGNVYANYAVSRQAPGGANFSLASSSGPEGAQSVAPGKAKTFELGTKWELFEKRLLTSAALFRTDIDNQVVALEDNTSYGQIGSQRIQGLELGAVGTITPRWSVMGGYTYQHATIEQGNSITSDGSDLLGYTPKHAVSLWSTYRLPSGVTLGGGARYVSKLTKGSDADNYVPFSTDGYVVFDAMASYQLNRNISLQLNIYNLFDKDYTASINKSGYRYMLGTPRTAILSANISF</sequence>
<gene>
    <name evidence="19" type="ORF">GCM10023144_06810</name>
</gene>
<feature type="chain" id="PRO_5045038714" evidence="16">
    <location>
        <begin position="41"/>
        <end position="765"/>
    </location>
</feature>
<evidence type="ECO:0000256" key="6">
    <source>
        <dbReference type="ARBA" id="ARBA00022692"/>
    </source>
</evidence>
<evidence type="ECO:0000256" key="9">
    <source>
        <dbReference type="ARBA" id="ARBA00023065"/>
    </source>
</evidence>
<dbReference type="PANTHER" id="PTHR32552:SF89">
    <property type="entry name" value="CATECHOLATE SIDEROPHORE RECEPTOR FIU"/>
    <property type="match status" value="1"/>
</dbReference>
<keyword evidence="10 15" id="KW-0798">TonB box</keyword>
<feature type="domain" description="TonB-dependent receptor-like beta-barrel" evidence="17">
    <location>
        <begin position="257"/>
        <end position="733"/>
    </location>
</feature>
<evidence type="ECO:0000256" key="13">
    <source>
        <dbReference type="ARBA" id="ARBA00023237"/>
    </source>
</evidence>